<dbReference type="PANTHER" id="PTHR35091">
    <property type="entry name" value="FLAGELLAR PROTEIN FLIL"/>
    <property type="match status" value="1"/>
</dbReference>
<evidence type="ECO:0000256" key="3">
    <source>
        <dbReference type="ARBA" id="ARBA00008281"/>
    </source>
</evidence>
<dbReference type="eggNOG" id="COG1580">
    <property type="taxonomic scope" value="Bacteria"/>
</dbReference>
<evidence type="ECO:0000313" key="11">
    <source>
        <dbReference type="EMBL" id="MBM0633017.1"/>
    </source>
</evidence>
<evidence type="ECO:0000256" key="9">
    <source>
        <dbReference type="ARBA" id="ARBA00023136"/>
    </source>
</evidence>
<evidence type="ECO:0000256" key="8">
    <source>
        <dbReference type="ARBA" id="ARBA00022989"/>
    </source>
</evidence>
<evidence type="ECO:0000313" key="14">
    <source>
        <dbReference type="EMBL" id="URJ52372.1"/>
    </source>
</evidence>
<evidence type="ECO:0000256" key="5">
    <source>
        <dbReference type="ARBA" id="ARBA00022500"/>
    </source>
</evidence>
<evidence type="ECO:0000256" key="7">
    <source>
        <dbReference type="ARBA" id="ARBA00022779"/>
    </source>
</evidence>
<name>A0A074L2M3_PAEPO</name>
<evidence type="ECO:0000256" key="6">
    <source>
        <dbReference type="ARBA" id="ARBA00022692"/>
    </source>
</evidence>
<evidence type="ECO:0000313" key="15">
    <source>
        <dbReference type="Proteomes" id="UP000094974"/>
    </source>
</evidence>
<keyword evidence="15" id="KW-1185">Reference proteome</keyword>
<reference evidence="13" key="2">
    <citation type="submission" date="2016-05" db="EMBL/GenBank/DDBJ databases">
        <authorList>
            <person name="Zheng J."/>
            <person name="Timme R."/>
            <person name="Allard M."/>
            <person name="Strain E."/>
            <person name="Luo Y."/>
            <person name="Brown E."/>
        </authorList>
    </citation>
    <scope>NUCLEOTIDE SEQUENCE</scope>
    <source>
        <strain evidence="13">CFSAN034343</strain>
    </source>
</reference>
<evidence type="ECO:0000313" key="13">
    <source>
        <dbReference type="EMBL" id="ODA07833.1"/>
    </source>
</evidence>
<dbReference type="GO" id="GO:0006935">
    <property type="term" value="P:chemotaxis"/>
    <property type="evidence" value="ECO:0007669"/>
    <property type="project" value="UniProtKB-KW"/>
</dbReference>
<dbReference type="EMBL" id="LYND01000140">
    <property type="protein sequence ID" value="ODA07833.1"/>
    <property type="molecule type" value="Genomic_DNA"/>
</dbReference>
<keyword evidence="9 10" id="KW-0472">Membrane</keyword>
<accession>A0A074L2M3</accession>
<keyword evidence="5 10" id="KW-0145">Chemotaxis</keyword>
<keyword evidence="11" id="KW-0282">Flagellum</keyword>
<evidence type="ECO:0000256" key="4">
    <source>
        <dbReference type="ARBA" id="ARBA00022475"/>
    </source>
</evidence>
<keyword evidence="6" id="KW-0812">Transmembrane</keyword>
<dbReference type="EMBL" id="JARVWT010000001">
    <property type="protein sequence ID" value="MDH2329522.1"/>
    <property type="molecule type" value="Genomic_DNA"/>
</dbReference>
<evidence type="ECO:0000313" key="16">
    <source>
        <dbReference type="Proteomes" id="UP000650605"/>
    </source>
</evidence>
<dbReference type="Proteomes" id="UP000094974">
    <property type="component" value="Unassembled WGS sequence"/>
</dbReference>
<dbReference type="GO" id="GO:0071978">
    <property type="term" value="P:bacterial-type flagellum-dependent swarming motility"/>
    <property type="evidence" value="ECO:0007669"/>
    <property type="project" value="TreeGrafter"/>
</dbReference>
<reference evidence="12" key="5">
    <citation type="submission" date="2023-04" db="EMBL/GenBank/DDBJ databases">
        <title>Uncovering the Secrets of Slow-Growing Bacteria in Tropical Savanna Soil through Cultivation and Genomic Analysis.</title>
        <authorList>
            <person name="Goncalves O.S."/>
            <person name="Santana M.F."/>
        </authorList>
    </citation>
    <scope>NUCLEOTIDE SEQUENCE</scope>
    <source>
        <strain evidence="12">ANTI</strain>
    </source>
</reference>
<organism evidence="11 16">
    <name type="scientific">Paenibacillus polymyxa</name>
    <name type="common">Bacillus polymyxa</name>
    <dbReference type="NCBI Taxonomy" id="1406"/>
    <lineage>
        <taxon>Bacteria</taxon>
        <taxon>Bacillati</taxon>
        <taxon>Bacillota</taxon>
        <taxon>Bacilli</taxon>
        <taxon>Bacillales</taxon>
        <taxon>Paenibacillaceae</taxon>
        <taxon>Paenibacillus</taxon>
    </lineage>
</organism>
<proteinExistence type="inferred from homology"/>
<reference evidence="15" key="1">
    <citation type="submission" date="2016-05" db="EMBL/GenBank/DDBJ databases">
        <title>Whole genome shotgun sequencing of cultured foodborne pathogen.</title>
        <authorList>
            <person name="Zheng J."/>
            <person name="Timme R."/>
            <person name="Allard M."/>
            <person name="Strain E."/>
            <person name="Luo Y."/>
            <person name="Brown E."/>
        </authorList>
    </citation>
    <scope>NUCLEOTIDE SEQUENCE [LARGE SCALE GENOMIC DNA]</scope>
    <source>
        <strain evidence="15">CFSAN034343</strain>
    </source>
</reference>
<keyword evidence="4 10" id="KW-1003">Cell membrane</keyword>
<comment type="function">
    <text evidence="1 10">Controls the rotational direction of flagella during chemotaxis.</text>
</comment>
<reference evidence="11" key="3">
    <citation type="submission" date="2020-12" db="EMBL/GenBank/DDBJ databases">
        <title>Paenibacillus polymyxa LMG 27872: a double-edged sword.</title>
        <authorList>
            <person name="Langendries S."/>
            <person name="Garcia Mendez S."/>
            <person name="Beirinckx S."/>
            <person name="Viaene T."/>
            <person name="Baeyen S."/>
            <person name="Goeminne G."/>
            <person name="Willems A."/>
            <person name="Debode J."/>
            <person name="Goormachtig S."/>
        </authorList>
    </citation>
    <scope>NUCLEOTIDE SEQUENCE</scope>
    <source>
        <strain evidence="11">LMG 27872</strain>
    </source>
</reference>
<comment type="subcellular location">
    <subcellularLocation>
        <location evidence="2">Cell membrane</location>
        <topology evidence="2">Single-pass membrane protein</topology>
    </subcellularLocation>
</comment>
<comment type="similarity">
    <text evidence="3 10">Belongs to the FliL family.</text>
</comment>
<dbReference type="Proteomes" id="UP000650605">
    <property type="component" value="Unassembled WGS sequence"/>
</dbReference>
<evidence type="ECO:0000313" key="12">
    <source>
        <dbReference type="EMBL" id="MDH2329522.1"/>
    </source>
</evidence>
<dbReference type="InterPro" id="IPR005503">
    <property type="entry name" value="FliL"/>
</dbReference>
<gene>
    <name evidence="13" type="ORF">A7312_07290</name>
    <name evidence="11" type="ORF">JDW19_07730</name>
    <name evidence="14" type="ORF">MF626_001882</name>
    <name evidence="12" type="ORF">QDS18_01455</name>
</gene>
<dbReference type="GO" id="GO:0005886">
    <property type="term" value="C:plasma membrane"/>
    <property type="evidence" value="ECO:0007669"/>
    <property type="project" value="UniProtKB-SubCell"/>
</dbReference>
<dbReference type="Pfam" id="PF03748">
    <property type="entry name" value="FliL"/>
    <property type="match status" value="1"/>
</dbReference>
<dbReference type="AlphaFoldDB" id="A0A074L2M3"/>
<dbReference type="EMBL" id="JAEHFQ010000003">
    <property type="protein sequence ID" value="MBM0633017.1"/>
    <property type="molecule type" value="Genomic_DNA"/>
</dbReference>
<keyword evidence="8" id="KW-1133">Transmembrane helix</keyword>
<evidence type="ECO:0000256" key="2">
    <source>
        <dbReference type="ARBA" id="ARBA00004162"/>
    </source>
</evidence>
<sequence>MKKMLPWLITILLAITLIAGAAFVLIPALSGKKSEVIPNAQAAQAEQLPRLSADELVEVSSEITGIKTNLADADYIVQMNLSFQLNDAKAKESFEKIKDISIKPIVIQLLADTKPDELRTAKGRDQFSDKLTDLINKSLPEGHLGNAKITDFLLAAI</sequence>
<dbReference type="RefSeq" id="WP_023988194.1">
    <property type="nucleotide sequence ID" value="NZ_ALJV01000128.1"/>
</dbReference>
<keyword evidence="11" id="KW-0966">Cell projection</keyword>
<dbReference type="Proteomes" id="UP001055784">
    <property type="component" value="Chromosome"/>
</dbReference>
<dbReference type="EMBL" id="CP097770">
    <property type="protein sequence ID" value="URJ52372.1"/>
    <property type="molecule type" value="Genomic_DNA"/>
</dbReference>
<evidence type="ECO:0000256" key="1">
    <source>
        <dbReference type="ARBA" id="ARBA00002254"/>
    </source>
</evidence>
<dbReference type="Proteomes" id="UP001229409">
    <property type="component" value="Unassembled WGS sequence"/>
</dbReference>
<dbReference type="PANTHER" id="PTHR35091:SF2">
    <property type="entry name" value="FLAGELLAR PROTEIN FLIL"/>
    <property type="match status" value="1"/>
</dbReference>
<keyword evidence="7 10" id="KW-0283">Flagellar rotation</keyword>
<reference evidence="14" key="4">
    <citation type="submission" date="2022-11" db="EMBL/GenBank/DDBJ databases">
        <authorList>
            <person name="Vasilchenko N.G."/>
            <person name="Prazdnova E.V."/>
            <person name="Gorovtsov A.V."/>
            <person name="Chistyakov V.A."/>
            <person name="Pak M.L."/>
        </authorList>
    </citation>
    <scope>NUCLEOTIDE SEQUENCE</scope>
    <source>
        <strain evidence="14">R 4.5</strain>
    </source>
</reference>
<evidence type="ECO:0000256" key="10">
    <source>
        <dbReference type="RuleBase" id="RU364125"/>
    </source>
</evidence>
<dbReference type="GO" id="GO:0009425">
    <property type="term" value="C:bacterial-type flagellum basal body"/>
    <property type="evidence" value="ECO:0007669"/>
    <property type="project" value="InterPro"/>
</dbReference>
<protein>
    <recommendedName>
        <fullName evidence="10">Flagellar protein FliL</fullName>
    </recommendedName>
</protein>
<keyword evidence="11" id="KW-0969">Cilium</keyword>